<dbReference type="SUPFAM" id="SSF81383">
    <property type="entry name" value="F-box domain"/>
    <property type="match status" value="1"/>
</dbReference>
<dbReference type="InterPro" id="IPR005174">
    <property type="entry name" value="KIB1-4_b-propeller"/>
</dbReference>
<feature type="domain" description="F-box" evidence="2">
    <location>
        <begin position="8"/>
        <end position="41"/>
    </location>
</feature>
<dbReference type="Pfam" id="PF12937">
    <property type="entry name" value="F-box-like"/>
    <property type="match status" value="1"/>
</dbReference>
<name>A0A3B6SL12_WHEAT</name>
<protein>
    <submittedName>
        <fullName evidence="3">Uncharacterized protein</fullName>
    </submittedName>
</protein>
<dbReference type="Gramene" id="TraesCS7B03G0914500.1">
    <property type="protein sequence ID" value="TraesCS7B03G0914500.1.CDS"/>
    <property type="gene ID" value="TraesCS7B03G0914500"/>
</dbReference>
<accession>A0A3B6SL12</accession>
<keyword evidence="4" id="KW-1185">Reference proteome</keyword>
<dbReference type="EnsemblPlants" id="TraesCS7B02G341000.1">
    <property type="protein sequence ID" value="TraesCS7B02G341000.1"/>
    <property type="gene ID" value="TraesCS7B02G341000"/>
</dbReference>
<evidence type="ECO:0000313" key="4">
    <source>
        <dbReference type="Proteomes" id="UP000019116"/>
    </source>
</evidence>
<dbReference type="OMA" id="SIMPRCK"/>
<evidence type="ECO:0000259" key="1">
    <source>
        <dbReference type="Pfam" id="PF03478"/>
    </source>
</evidence>
<sequence length="382" mass="43258">MSGSPAVWPELPEDILMVVLAALEIPDLMRAGCICTSWHSAYTALRSLGKQKQTQTPCLLYTSESAGEHVACLYSLMEKRVYRLTPEPPLRHWFIIGSSLGFLVTVDDRSEMHLVNPITGQQIALPSVTTIEYVKPIFDESRSVHEYEYPSHSSREAFFTPSIMPRCKLREYCFQFKAFVFHDAPTGSYIVVLIHKPFTHISFARVRDDKWTLLRPHCHYRDCTYKDGFLYAASLMGEIHAFDLSGPAVTMKIIRGSDDDFDPDAVQIVQAPWGGLLLVSRLKEFEDPDPKVSALNTMEIKLHRVDDGAEKLVEIDCLPDHVLFLGLNDTLCSAKNYPALKGNHAYFTDDQEYNQRRKSSRRDIGVVDLGNNSKEDLVSPQL</sequence>
<evidence type="ECO:0000259" key="2">
    <source>
        <dbReference type="Pfam" id="PF12937"/>
    </source>
</evidence>
<reference evidence="3" key="1">
    <citation type="submission" date="2018-08" db="EMBL/GenBank/DDBJ databases">
        <authorList>
            <person name="Rossello M."/>
        </authorList>
    </citation>
    <scope>NUCLEOTIDE SEQUENCE [LARGE SCALE GENOMIC DNA]</scope>
    <source>
        <strain evidence="3">cv. Chinese Spring</strain>
    </source>
</reference>
<dbReference type="Gene3D" id="1.20.1280.50">
    <property type="match status" value="1"/>
</dbReference>
<dbReference type="PANTHER" id="PTHR44586">
    <property type="entry name" value="F-BOX DOMAIN CONTAINING PROTEIN, EXPRESSED"/>
    <property type="match status" value="1"/>
</dbReference>
<feature type="domain" description="KIB1-4 beta-propeller" evidence="1">
    <location>
        <begin position="73"/>
        <end position="367"/>
    </location>
</feature>
<dbReference type="STRING" id="4565.A0A3B6SL12"/>
<proteinExistence type="predicted"/>
<dbReference type="InterPro" id="IPR001810">
    <property type="entry name" value="F-box_dom"/>
</dbReference>
<organism evidence="3">
    <name type="scientific">Triticum aestivum</name>
    <name type="common">Wheat</name>
    <dbReference type="NCBI Taxonomy" id="4565"/>
    <lineage>
        <taxon>Eukaryota</taxon>
        <taxon>Viridiplantae</taxon>
        <taxon>Streptophyta</taxon>
        <taxon>Embryophyta</taxon>
        <taxon>Tracheophyta</taxon>
        <taxon>Spermatophyta</taxon>
        <taxon>Magnoliopsida</taxon>
        <taxon>Liliopsida</taxon>
        <taxon>Poales</taxon>
        <taxon>Poaceae</taxon>
        <taxon>BOP clade</taxon>
        <taxon>Pooideae</taxon>
        <taxon>Triticodae</taxon>
        <taxon>Triticeae</taxon>
        <taxon>Triticinae</taxon>
        <taxon>Triticum</taxon>
    </lineage>
</organism>
<dbReference type="Proteomes" id="UP000019116">
    <property type="component" value="Chromosome 7B"/>
</dbReference>
<evidence type="ECO:0000313" key="3">
    <source>
        <dbReference type="EnsemblPlants" id="TraesCS7B02G341000.1"/>
    </source>
</evidence>
<dbReference type="Pfam" id="PF03478">
    <property type="entry name" value="Beta-prop_KIB1-4"/>
    <property type="match status" value="1"/>
</dbReference>
<dbReference type="Gramene" id="TraesCS7B02G341000.1">
    <property type="protein sequence ID" value="TraesCS7B02G341000.1"/>
    <property type="gene ID" value="TraesCS7B02G341000"/>
</dbReference>
<dbReference type="PANTHER" id="PTHR44586:SF17">
    <property type="entry name" value="DUF295 DOMAIN-CONTAINING PROTEIN"/>
    <property type="match status" value="1"/>
</dbReference>
<dbReference type="OrthoDB" id="695192at2759"/>
<dbReference type="InterPro" id="IPR036047">
    <property type="entry name" value="F-box-like_dom_sf"/>
</dbReference>
<reference evidence="3" key="2">
    <citation type="submission" date="2018-10" db="UniProtKB">
        <authorList>
            <consortium name="EnsemblPlants"/>
        </authorList>
    </citation>
    <scope>IDENTIFICATION</scope>
</reference>
<dbReference type="AlphaFoldDB" id="A0A3B6SL12"/>